<name>A0A2P2K3Q2_RHIMU</name>
<proteinExistence type="predicted"/>
<dbReference type="Pfam" id="PF00650">
    <property type="entry name" value="CRAL_TRIO"/>
    <property type="match status" value="1"/>
</dbReference>
<evidence type="ECO:0000256" key="1">
    <source>
        <dbReference type="SAM" id="MobiDB-lite"/>
    </source>
</evidence>
<accession>A0A2P2K3Q2</accession>
<feature type="compositionally biased region" description="Polar residues" evidence="1">
    <location>
        <begin position="145"/>
        <end position="170"/>
    </location>
</feature>
<dbReference type="AlphaFoldDB" id="A0A2P2K3Q2"/>
<dbReference type="CDD" id="cd00170">
    <property type="entry name" value="SEC14"/>
    <property type="match status" value="1"/>
</dbReference>
<protein>
    <submittedName>
        <fullName evidence="3">Uncharacterized protein MANES_04G033100</fullName>
    </submittedName>
</protein>
<dbReference type="EMBL" id="GGEC01019862">
    <property type="protein sequence ID" value="MBX00346.1"/>
    <property type="molecule type" value="Transcribed_RNA"/>
</dbReference>
<dbReference type="PANTHER" id="PTHR47041">
    <property type="entry name" value="SEC14 CYTOSOLIC FACTOR FAMILY PROTEIN / PHOSPHOGLYCERIDE TRANSFER FAMILY PROTEIN"/>
    <property type="match status" value="1"/>
</dbReference>
<organism evidence="3">
    <name type="scientific">Rhizophora mucronata</name>
    <name type="common">Asiatic mangrove</name>
    <dbReference type="NCBI Taxonomy" id="61149"/>
    <lineage>
        <taxon>Eukaryota</taxon>
        <taxon>Viridiplantae</taxon>
        <taxon>Streptophyta</taxon>
        <taxon>Embryophyta</taxon>
        <taxon>Tracheophyta</taxon>
        <taxon>Spermatophyta</taxon>
        <taxon>Magnoliopsida</taxon>
        <taxon>eudicotyledons</taxon>
        <taxon>Gunneridae</taxon>
        <taxon>Pentapetalae</taxon>
        <taxon>rosids</taxon>
        <taxon>fabids</taxon>
        <taxon>Malpighiales</taxon>
        <taxon>Rhizophoraceae</taxon>
        <taxon>Rhizophora</taxon>
    </lineage>
</organism>
<evidence type="ECO:0000259" key="2">
    <source>
        <dbReference type="PROSITE" id="PS50191"/>
    </source>
</evidence>
<dbReference type="InterPro" id="IPR036865">
    <property type="entry name" value="CRAL-TRIO_dom_sf"/>
</dbReference>
<dbReference type="PANTHER" id="PTHR47041:SF2">
    <property type="entry name" value="SEC14 CYTOSOLIC FACTOR FAMILY PROTEIN _ PHOSPHOGLYCERIDE TRANSFER FAMILY PROTEIN"/>
    <property type="match status" value="1"/>
</dbReference>
<feature type="domain" description="CRAL-TRIO" evidence="2">
    <location>
        <begin position="242"/>
        <end position="368"/>
    </location>
</feature>
<sequence>MGDPLRTSDSKRRSEVTAVVSSKKFYRRNAGASCGPKGFPQSAYRHITSLSHGKNGGAVVGHAAIFLLKVAALETIRRVSRSKCPFVWRGLQALQFICYPPFKWIQRWAPFKGLINGVQMFSRPLLVLSVATAFSDELDCNTETVNGANGSQAHSETHSESPSIHSSQDARTSDEAPQCLATENWLMQLHKELDNKGILLPERINEDELRRFFTAANGDFSCLLSSVKKTIRWRETYGILSEQELEMWSSLVFWHGFDVEHRPCLIVRLGLACLKVPSHERPRLTQAVISQVEHGVLHLVNKDNPKITVIVDCDGITPLRIPMQMMRFCCSLLQENFPDRLGHLLVIRLPPVVRVIAQTFIQVSILLN</sequence>
<dbReference type="PROSITE" id="PS50191">
    <property type="entry name" value="CRAL_TRIO"/>
    <property type="match status" value="1"/>
</dbReference>
<dbReference type="Gene3D" id="3.40.525.10">
    <property type="entry name" value="CRAL-TRIO lipid binding domain"/>
    <property type="match status" value="1"/>
</dbReference>
<feature type="region of interest" description="Disordered" evidence="1">
    <location>
        <begin position="145"/>
        <end position="171"/>
    </location>
</feature>
<evidence type="ECO:0000313" key="3">
    <source>
        <dbReference type="EMBL" id="MBX00346.1"/>
    </source>
</evidence>
<reference evidence="3" key="1">
    <citation type="submission" date="2018-02" db="EMBL/GenBank/DDBJ databases">
        <title>Rhizophora mucronata_Transcriptome.</title>
        <authorList>
            <person name="Meera S.P."/>
            <person name="Sreeshan A."/>
            <person name="Augustine A."/>
        </authorList>
    </citation>
    <scope>NUCLEOTIDE SEQUENCE</scope>
    <source>
        <tissue evidence="3">Leaf</tissue>
    </source>
</reference>
<dbReference type="InterPro" id="IPR001251">
    <property type="entry name" value="CRAL-TRIO_dom"/>
</dbReference>
<dbReference type="SUPFAM" id="SSF52087">
    <property type="entry name" value="CRAL/TRIO domain"/>
    <property type="match status" value="1"/>
</dbReference>